<name>A0A378IAZ7_9GAMM</name>
<sequence length="86" mass="9703">MRHRSGLLHVVRKDGKRMGIMPLPPVIASLAKQSRSELECDTDLDCFTLFAKTGSEGVLGHSLVIASLYPQRRILRSIYHDLLCRK</sequence>
<dbReference type="AlphaFoldDB" id="A0A378IAZ7"/>
<protein>
    <submittedName>
        <fullName evidence="1">Uncharacterized protein</fullName>
    </submittedName>
</protein>
<proteinExistence type="predicted"/>
<evidence type="ECO:0000313" key="1">
    <source>
        <dbReference type="EMBL" id="STX32056.1"/>
    </source>
</evidence>
<dbReference type="Proteomes" id="UP000255066">
    <property type="component" value="Unassembled WGS sequence"/>
</dbReference>
<accession>A0A378IAZ7</accession>
<dbReference type="EMBL" id="UGNW01000001">
    <property type="protein sequence ID" value="STX32056.1"/>
    <property type="molecule type" value="Genomic_DNA"/>
</dbReference>
<evidence type="ECO:0000313" key="2">
    <source>
        <dbReference type="Proteomes" id="UP000255066"/>
    </source>
</evidence>
<gene>
    <name evidence="1" type="ORF">NCTC12437_01834</name>
</gene>
<organism evidence="1 2">
    <name type="scientific">Legionella birminghamensis</name>
    <dbReference type="NCBI Taxonomy" id="28083"/>
    <lineage>
        <taxon>Bacteria</taxon>
        <taxon>Pseudomonadati</taxon>
        <taxon>Pseudomonadota</taxon>
        <taxon>Gammaproteobacteria</taxon>
        <taxon>Legionellales</taxon>
        <taxon>Legionellaceae</taxon>
        <taxon>Legionella</taxon>
    </lineage>
</organism>
<reference evidence="1 2" key="1">
    <citation type="submission" date="2018-06" db="EMBL/GenBank/DDBJ databases">
        <authorList>
            <consortium name="Pathogen Informatics"/>
            <person name="Doyle S."/>
        </authorList>
    </citation>
    <scope>NUCLEOTIDE SEQUENCE [LARGE SCALE GENOMIC DNA]</scope>
    <source>
        <strain evidence="1 2">NCTC12437</strain>
    </source>
</reference>